<evidence type="ECO:0000313" key="4">
    <source>
        <dbReference type="Proteomes" id="UP000029273"/>
    </source>
</evidence>
<dbReference type="InterPro" id="IPR056490">
    <property type="entry name" value="Rcc01698_C"/>
</dbReference>
<organism evidence="3 4">
    <name type="scientific">Acidihalobacter prosperus</name>
    <dbReference type="NCBI Taxonomy" id="160660"/>
    <lineage>
        <taxon>Bacteria</taxon>
        <taxon>Pseudomonadati</taxon>
        <taxon>Pseudomonadota</taxon>
        <taxon>Gammaproteobacteria</taxon>
        <taxon>Chromatiales</taxon>
        <taxon>Ectothiorhodospiraceae</taxon>
        <taxon>Acidihalobacter</taxon>
    </lineage>
</organism>
<evidence type="ECO:0000313" key="3">
    <source>
        <dbReference type="EMBL" id="OBS10775.1"/>
    </source>
</evidence>
<accession>A0A1A6C897</accession>
<protein>
    <submittedName>
        <fullName evidence="3">Uncharacterized protein</fullName>
    </submittedName>
</protein>
<dbReference type="EMBL" id="JQSG02000001">
    <property type="protein sequence ID" value="OBS10775.1"/>
    <property type="molecule type" value="Genomic_DNA"/>
</dbReference>
<dbReference type="RefSeq" id="WP_065089161.1">
    <property type="nucleotide sequence ID" value="NZ_JQSG02000001.1"/>
</dbReference>
<name>A0A1A6C897_9GAMM</name>
<dbReference type="Proteomes" id="UP000029273">
    <property type="component" value="Unassembled WGS sequence"/>
</dbReference>
<dbReference type="InterPro" id="IPR032876">
    <property type="entry name" value="J_dom"/>
</dbReference>
<proteinExistence type="predicted"/>
<dbReference type="Pfam" id="PF13550">
    <property type="entry name" value="Phage-tail_3"/>
    <property type="match status" value="1"/>
</dbReference>
<dbReference type="AlphaFoldDB" id="A0A1A6C897"/>
<comment type="caution">
    <text evidence="3">The sequence shown here is derived from an EMBL/GenBank/DDBJ whole genome shotgun (WGS) entry which is preliminary data.</text>
</comment>
<sequence length="1059" mass="110869">MSDQSTGSLIGGIFGGAIGFFLGGNVALGYAIGSAIGGQIGAANAPPLQGPRLQGLAPQGADYGASIPRLIGRIRVGGATIWAGPLNEHSHDSSGKGDGGPKTQSYSYTRSFAVALCEGEADVVRVWAAKKLIYDATSQDPAVVVMGLGNAQGQVLTVYRGSESQGPDPTIQAYEGAAPPAYLGTCYIVIHELDVTEYGGRLPPIEAEVIARPGGAAVSVQHTLGPYALPAALHPTASWAWPRIWRVNQGLLDLAGMDWYSHELPMAAQVQSGNLVKLIGPYPLDTIQGGPYSYQAPITGTPYGFVYAAGELYVFDTRAPSVVKHLARPSGYTGIWGGSQFAGIAGNAMFFSAGAAGSGIILASTVTPGQITDGQPAYAARQIGFAGTGIVIGTLAGGEPVCITNYGGVNTGYMWDIGIQQIWTGTLPTNWQIGHLQDGALTVVNGAGYLEEYDWTGSGWSLAWTSAAPLATWTSTTALVALVVAPRQVYVIQKASGEYYQIYTEDGISQYPALTLADLITTLALEAPEITAADIDVTACTGIPITGYSRPAPSTARDALSSALALYQVDCIESGGKLIFRPRAQAQTITVDPDDLGAHDFAAQDIPTLTSTRTQAAELPRQVNLHYLDPARDLQPAQQTVRRLDATEGQTIDLQYPGALDATEAVQRAEIVLRAAWRTRTQRKFALPHTYLAAEPGDVLAWGGYQIRITRIDGAVPGPLTIEGVDQQPADYTSYRTGSTPAASTTVSIPGPTDLLLLDIPALRDADAQTPGLYMAAAGLVSGWPGAAIERSGDGGASWSQIGVIGQTATLGVATTALADSGITTVFDRGSTITVRLYAGALSSATELQVLNGSNLAVLGGELIAYQTATLNADGTYTLSKLLRGLYGTEDAMGSHAAFERFAAVTSAGTGWLRQAESASLVGATLNYRGTTLGTYSSNADTEALVYAARGLLPYSPCHLKGKRASSGDLTITWVRRTRYQTNWKLDYCPLGETSELYDLEILNGATVVRTLSSLSSPTYTYTAADQTADFGAAQTAVSIRVYQRSAAVGRGTAAIATV</sequence>
<feature type="domain" description="Rcc01698-like C-terminal" evidence="2">
    <location>
        <begin position="809"/>
        <end position="902"/>
    </location>
</feature>
<reference evidence="3 4" key="1">
    <citation type="journal article" date="2014" name="Genome Announc.">
        <title>Draft Genome Sequence of the Iron-Oxidizing, Acidophilic, and Halotolerant 'Thiobacillus prosperus' Type Strain DSM 5130.</title>
        <authorList>
            <person name="Ossandon F.J."/>
            <person name="Cardenas J.P."/>
            <person name="Corbett M."/>
            <person name="Quatrini R."/>
            <person name="Holmes D.S."/>
            <person name="Watkin E."/>
        </authorList>
    </citation>
    <scope>NUCLEOTIDE SEQUENCE [LARGE SCALE GENOMIC DNA]</scope>
    <source>
        <strain evidence="3 4">DSM 5130</strain>
    </source>
</reference>
<gene>
    <name evidence="3" type="ORF">Thpro_020491</name>
</gene>
<feature type="domain" description="Tip attachment protein J" evidence="1">
    <location>
        <begin position="553"/>
        <end position="713"/>
    </location>
</feature>
<keyword evidence="4" id="KW-1185">Reference proteome</keyword>
<dbReference type="Pfam" id="PF23666">
    <property type="entry name" value="Rcc01698_C"/>
    <property type="match status" value="1"/>
</dbReference>
<evidence type="ECO:0000259" key="1">
    <source>
        <dbReference type="Pfam" id="PF13550"/>
    </source>
</evidence>
<dbReference type="OrthoDB" id="6021410at2"/>
<evidence type="ECO:0000259" key="2">
    <source>
        <dbReference type="Pfam" id="PF23666"/>
    </source>
</evidence>